<accession>A0A316J7V1</accession>
<reference evidence="5 6" key="1">
    <citation type="submission" date="2018-05" db="EMBL/GenBank/DDBJ databases">
        <title>Comparative genomic sequence analysis between strain HN4 and CCM 8460T (Falsochrobactrum ovis) will provide more evidence to prove that HN4 is a new species of Falsochrobactrum.</title>
        <authorList>
            <person name="Lyu W."/>
            <person name="Sun L."/>
            <person name="Yao L."/>
        </authorList>
    </citation>
    <scope>NUCLEOTIDE SEQUENCE [LARGE SCALE GENOMIC DNA]</scope>
    <source>
        <strain evidence="5 6">HN4</strain>
    </source>
</reference>
<dbReference type="RefSeq" id="WP_109707515.1">
    <property type="nucleotide sequence ID" value="NZ_QGDB01000005.1"/>
</dbReference>
<dbReference type="SUPFAM" id="SSF46785">
    <property type="entry name" value="Winged helix' DNA-binding domain"/>
    <property type="match status" value="1"/>
</dbReference>
<dbReference type="PANTHER" id="PTHR30363">
    <property type="entry name" value="HTH-TYPE TRANSCRIPTIONAL REGULATOR SRLR-RELATED"/>
    <property type="match status" value="1"/>
</dbReference>
<dbReference type="GO" id="GO:0003677">
    <property type="term" value="F:DNA binding"/>
    <property type="evidence" value="ECO:0007669"/>
    <property type="project" value="UniProtKB-KW"/>
</dbReference>
<dbReference type="PANTHER" id="PTHR30363:SF44">
    <property type="entry name" value="AGA OPERON TRANSCRIPTIONAL REPRESSOR-RELATED"/>
    <property type="match status" value="1"/>
</dbReference>
<evidence type="ECO:0000259" key="4">
    <source>
        <dbReference type="PROSITE" id="PS51000"/>
    </source>
</evidence>
<dbReference type="InterPro" id="IPR014036">
    <property type="entry name" value="DeoR-like_C"/>
</dbReference>
<dbReference type="PRINTS" id="PR00037">
    <property type="entry name" value="HTHLACR"/>
</dbReference>
<organism evidence="5 6">
    <name type="scientific">Falsochrobactrum shanghaiense</name>
    <dbReference type="NCBI Taxonomy" id="2201899"/>
    <lineage>
        <taxon>Bacteria</taxon>
        <taxon>Pseudomonadati</taxon>
        <taxon>Pseudomonadota</taxon>
        <taxon>Alphaproteobacteria</taxon>
        <taxon>Hyphomicrobiales</taxon>
        <taxon>Brucellaceae</taxon>
        <taxon>Falsochrobactrum</taxon>
    </lineage>
</organism>
<evidence type="ECO:0000256" key="2">
    <source>
        <dbReference type="ARBA" id="ARBA00023125"/>
    </source>
</evidence>
<gene>
    <name evidence="5" type="ORF">DKP76_14580</name>
</gene>
<evidence type="ECO:0000256" key="1">
    <source>
        <dbReference type="ARBA" id="ARBA00023015"/>
    </source>
</evidence>
<dbReference type="InterPro" id="IPR050313">
    <property type="entry name" value="Carb_Metab_HTH_regulators"/>
</dbReference>
<protein>
    <recommendedName>
        <fullName evidence="4">HTH deoR-type domain-containing protein</fullName>
    </recommendedName>
</protein>
<dbReference type="InterPro" id="IPR037171">
    <property type="entry name" value="NagB/RpiA_transferase-like"/>
</dbReference>
<dbReference type="SUPFAM" id="SSF100950">
    <property type="entry name" value="NagB/RpiA/CoA transferase-like"/>
    <property type="match status" value="1"/>
</dbReference>
<keyword evidence="6" id="KW-1185">Reference proteome</keyword>
<sequence>MTGQTMVTRPMRPAERQDRIRDHLIRFGGASCVQLAEVFSVSEETIRRDLAALEERGQAMRVHGGARALTAKGMPHIDLRVGAEREAKEHIARLAHGLLRPGMSVFFSGGSTALATAWEARHHPPIVATSVMVDIMIVLAMGGQTDLTLCGGQFDQQARASYGFEAMEIVSRRVFDIAFMGASGFDITRGLLGPTDHHLQMAQVVRRQSRKFVVLASHTALQRSDQFSIMPISGIDLIVTDQPPPSAIYAMLETNGVEILY</sequence>
<feature type="domain" description="HTH deoR-type" evidence="4">
    <location>
        <begin position="13"/>
        <end position="68"/>
    </location>
</feature>
<dbReference type="SMART" id="SM01134">
    <property type="entry name" value="DeoRC"/>
    <property type="match status" value="1"/>
</dbReference>
<comment type="caution">
    <text evidence="5">The sequence shown here is derived from an EMBL/GenBank/DDBJ whole genome shotgun (WGS) entry which is preliminary data.</text>
</comment>
<evidence type="ECO:0000313" key="6">
    <source>
        <dbReference type="Proteomes" id="UP000245865"/>
    </source>
</evidence>
<dbReference type="InterPro" id="IPR001034">
    <property type="entry name" value="DeoR_HTH"/>
</dbReference>
<dbReference type="Gene3D" id="1.10.10.10">
    <property type="entry name" value="Winged helix-like DNA-binding domain superfamily/Winged helix DNA-binding domain"/>
    <property type="match status" value="1"/>
</dbReference>
<dbReference type="SMART" id="SM00420">
    <property type="entry name" value="HTH_DEOR"/>
    <property type="match status" value="1"/>
</dbReference>
<dbReference type="Proteomes" id="UP000245865">
    <property type="component" value="Unassembled WGS sequence"/>
</dbReference>
<name>A0A316J7V1_9HYPH</name>
<evidence type="ECO:0000313" key="5">
    <source>
        <dbReference type="EMBL" id="PWL17238.1"/>
    </source>
</evidence>
<dbReference type="AlphaFoldDB" id="A0A316J7V1"/>
<evidence type="ECO:0000256" key="3">
    <source>
        <dbReference type="ARBA" id="ARBA00023163"/>
    </source>
</evidence>
<dbReference type="GO" id="GO:0003700">
    <property type="term" value="F:DNA-binding transcription factor activity"/>
    <property type="evidence" value="ECO:0007669"/>
    <property type="project" value="InterPro"/>
</dbReference>
<dbReference type="InterPro" id="IPR018356">
    <property type="entry name" value="Tscrpt_reg_HTH_DeoR_CS"/>
</dbReference>
<keyword evidence="2" id="KW-0238">DNA-binding</keyword>
<keyword evidence="3" id="KW-0804">Transcription</keyword>
<dbReference type="OrthoDB" id="31600at2"/>
<dbReference type="Pfam" id="PF08220">
    <property type="entry name" value="HTH_DeoR"/>
    <property type="match status" value="1"/>
</dbReference>
<proteinExistence type="predicted"/>
<keyword evidence="1" id="KW-0805">Transcription regulation</keyword>
<dbReference type="PROSITE" id="PS00894">
    <property type="entry name" value="HTH_DEOR_1"/>
    <property type="match status" value="1"/>
</dbReference>
<dbReference type="EMBL" id="QGDB01000005">
    <property type="protein sequence ID" value="PWL17238.1"/>
    <property type="molecule type" value="Genomic_DNA"/>
</dbReference>
<dbReference type="InterPro" id="IPR036388">
    <property type="entry name" value="WH-like_DNA-bd_sf"/>
</dbReference>
<dbReference type="PROSITE" id="PS51000">
    <property type="entry name" value="HTH_DEOR_2"/>
    <property type="match status" value="1"/>
</dbReference>
<dbReference type="Pfam" id="PF00455">
    <property type="entry name" value="DeoRC"/>
    <property type="match status" value="1"/>
</dbReference>
<dbReference type="InterPro" id="IPR036390">
    <property type="entry name" value="WH_DNA-bd_sf"/>
</dbReference>
<dbReference type="Gene3D" id="3.40.50.1360">
    <property type="match status" value="1"/>
</dbReference>